<dbReference type="Proteomes" id="UP000308744">
    <property type="component" value="Unassembled WGS sequence"/>
</dbReference>
<dbReference type="InterPro" id="IPR006524">
    <property type="entry name" value="ArpU-like"/>
</dbReference>
<reference evidence="1 2" key="1">
    <citation type="submission" date="2019-04" db="EMBL/GenBank/DDBJ databases">
        <title>Lysinibacillus genome sequencing.</title>
        <authorList>
            <person name="Dunlap C."/>
        </authorList>
    </citation>
    <scope>NUCLEOTIDE SEQUENCE [LARGE SCALE GENOMIC DNA]</scope>
    <source>
        <strain evidence="1 2">CCTCC AB 2010389</strain>
    </source>
</reference>
<dbReference type="EMBL" id="SZPU01000147">
    <property type="protein sequence ID" value="TKI52968.1"/>
    <property type="molecule type" value="Genomic_DNA"/>
</dbReference>
<dbReference type="Gene3D" id="1.20.140.160">
    <property type="match status" value="1"/>
</dbReference>
<evidence type="ECO:0000313" key="1">
    <source>
        <dbReference type="EMBL" id="TKI52968.1"/>
    </source>
</evidence>
<dbReference type="AlphaFoldDB" id="A0A4U2XYG8"/>
<evidence type="ECO:0000313" key="2">
    <source>
        <dbReference type="Proteomes" id="UP000308744"/>
    </source>
</evidence>
<name>A0A4U2XYG8_9BACI</name>
<keyword evidence="2" id="KW-1185">Reference proteome</keyword>
<comment type="caution">
    <text evidence="1">The sequence shown here is derived from an EMBL/GenBank/DDBJ whole genome shotgun (WGS) entry which is preliminary data.</text>
</comment>
<proteinExistence type="predicted"/>
<organism evidence="1 2">
    <name type="scientific">Lysinibacillus mangiferihumi</name>
    <dbReference type="NCBI Taxonomy" id="1130819"/>
    <lineage>
        <taxon>Bacteria</taxon>
        <taxon>Bacillati</taxon>
        <taxon>Bacillota</taxon>
        <taxon>Bacilli</taxon>
        <taxon>Bacillales</taxon>
        <taxon>Bacillaceae</taxon>
        <taxon>Lysinibacillus</taxon>
    </lineage>
</organism>
<dbReference type="SUPFAM" id="SSF88659">
    <property type="entry name" value="Sigma3 and sigma4 domains of RNA polymerase sigma factors"/>
    <property type="match status" value="1"/>
</dbReference>
<protein>
    <submittedName>
        <fullName evidence="1">ArpU family transcriptional regulator</fullName>
    </submittedName>
</protein>
<gene>
    <name evidence="1" type="ORF">FC756_26425</name>
</gene>
<dbReference type="NCBIfam" id="TIGR01637">
    <property type="entry name" value="phage_arpU"/>
    <property type="match status" value="1"/>
</dbReference>
<sequence>MIVDILKNIDGKATQKAIEKVLRQYRTYQLTTPEDLLPTITANYTLNMPSYSGGFHSKVEEAAIRNVEHYQKAKAFFERFNRAFYKLTQKERQIIVMACLEETPMFNYQISKKLHISERTFYRIKAQALYKLALALHVEVYEGDEVRSQ</sequence>
<dbReference type="InterPro" id="IPR013324">
    <property type="entry name" value="RNA_pol_sigma_r3/r4-like"/>
</dbReference>
<accession>A0A4U2XYG8</accession>